<proteinExistence type="predicted"/>
<protein>
    <submittedName>
        <fullName evidence="1">DUF4338 domain-containing protein</fullName>
    </submittedName>
</protein>
<dbReference type="InterPro" id="IPR025639">
    <property type="entry name" value="DruA"/>
</dbReference>
<comment type="caution">
    <text evidence="1">The sequence shown here is derived from an EMBL/GenBank/DDBJ whole genome shotgun (WGS) entry which is preliminary data.</text>
</comment>
<dbReference type="RefSeq" id="WP_065971268.1">
    <property type="nucleotide sequence ID" value="NZ_CP080624.1"/>
</dbReference>
<organism evidence="1 2">
    <name type="scientific">Acidiferrobacter thiooxydans</name>
    <dbReference type="NCBI Taxonomy" id="163359"/>
    <lineage>
        <taxon>Bacteria</taxon>
        <taxon>Pseudomonadati</taxon>
        <taxon>Pseudomonadota</taxon>
        <taxon>Gammaproteobacteria</taxon>
        <taxon>Acidiferrobacterales</taxon>
        <taxon>Acidiferrobacteraceae</taxon>
        <taxon>Acidiferrobacter</taxon>
    </lineage>
</organism>
<dbReference type="EMBL" id="PSYR01000002">
    <property type="protein sequence ID" value="RCN55728.1"/>
    <property type="molecule type" value="Genomic_DNA"/>
</dbReference>
<evidence type="ECO:0000313" key="2">
    <source>
        <dbReference type="Proteomes" id="UP000253250"/>
    </source>
</evidence>
<accession>A0A1C2G0A3</accession>
<dbReference type="OrthoDB" id="5760217at2"/>
<evidence type="ECO:0000313" key="1">
    <source>
        <dbReference type="EMBL" id="RCN55728.1"/>
    </source>
</evidence>
<keyword evidence="2" id="KW-1185">Reference proteome</keyword>
<gene>
    <name evidence="1" type="ORF">C4900_07325</name>
</gene>
<dbReference type="Pfam" id="PF14236">
    <property type="entry name" value="DruA"/>
    <property type="match status" value="1"/>
</dbReference>
<dbReference type="Proteomes" id="UP000253250">
    <property type="component" value="Unassembled WGS sequence"/>
</dbReference>
<reference evidence="1 2" key="1">
    <citation type="submission" date="2018-02" db="EMBL/GenBank/DDBJ databases">
        <title>Insights into the biology of acidophilic members of the Acidiferrobacteraceae family derived from comparative genomic analyses.</title>
        <authorList>
            <person name="Issotta F."/>
            <person name="Thyssen C."/>
            <person name="Mena C."/>
            <person name="Moya A."/>
            <person name="Bellenberg S."/>
            <person name="Sproer C."/>
            <person name="Covarrubias P.C."/>
            <person name="Sand W."/>
            <person name="Quatrini R."/>
            <person name="Vera M."/>
        </authorList>
    </citation>
    <scope>NUCLEOTIDE SEQUENCE [LARGE SCALE GENOMIC DNA]</scope>
    <source>
        <strain evidence="2">m-1</strain>
    </source>
</reference>
<sequence>MRYCGRDFTLAEIDRIRALIATSPPPSRYRLSQDVCASLAWQRLDGGLKDMSCCVALLRMEKDGLITLPPPQCAKPVSYRAHPLIDTLVREPVILPVVDLARLAVDVVVQRHDSQLWNAYIAHYRYLGHKPLPGAQLRYVVRAEGTIIALLGFGAAAWKTHPRDASIGWSAARRQRNLYLIVNNARFLILPWIRHKNLASRILAIVSRRLADDWQARYGYRPVLLETFVEKPRFAGTCYRAANWQYLGDTQGRGKLDIFHRHDQPIKSLWIYQLTRDFRKQLRNC</sequence>
<name>A0A1C2G0A3_9GAMM</name>
<dbReference type="STRING" id="163359.A9R16_14315"/>
<dbReference type="AlphaFoldDB" id="A0A1C2G0A3"/>